<dbReference type="InterPro" id="IPR046909">
    <property type="entry name" value="cREC_REC"/>
</dbReference>
<keyword evidence="2" id="KW-0131">Cell cycle</keyword>
<dbReference type="GO" id="GO:0051301">
    <property type="term" value="P:cell division"/>
    <property type="evidence" value="ECO:0007669"/>
    <property type="project" value="UniProtKB-KW"/>
</dbReference>
<evidence type="ECO:0000313" key="2">
    <source>
        <dbReference type="EMBL" id="ANY71628.1"/>
    </source>
</evidence>
<keyword evidence="2" id="KW-0132">Cell division</keyword>
<reference evidence="2" key="1">
    <citation type="submission" date="2016-08" db="EMBL/GenBank/DDBJ databases">
        <title>Complete Genome Seqeunce of Paenibacillus sp. nov. IHBB 9852 from high altitute lake of Indian trans-Himalayas.</title>
        <authorList>
            <person name="Kiran S."/>
            <person name="Swarnkar M.K."/>
            <person name="Rana A."/>
            <person name="Tewari R."/>
            <person name="Gulati A."/>
        </authorList>
    </citation>
    <scope>NUCLEOTIDE SEQUENCE [LARGE SCALE GENOMIC DNA]</scope>
    <source>
        <strain evidence="2">IHBB 9852</strain>
    </source>
</reference>
<dbReference type="EMBL" id="CP016809">
    <property type="protein sequence ID" value="ANY71628.1"/>
    <property type="molecule type" value="Genomic_DNA"/>
</dbReference>
<proteinExistence type="predicted"/>
<dbReference type="Pfam" id="PF20274">
    <property type="entry name" value="cREC_REC"/>
    <property type="match status" value="1"/>
</dbReference>
<evidence type="ECO:0000259" key="1">
    <source>
        <dbReference type="Pfam" id="PF20274"/>
    </source>
</evidence>
<sequence length="113" mass="13171">MRIHLYLDDWRPHPKGFALARNGEECLMMLRECEVDVLSLDYELGYDQMNGGDVVAAMVAEKLRAKEIYLHTSSPYGRRKMYEMLYEHMPEDVRVHNGPMPETLIREIAEGAR</sequence>
<protein>
    <submittedName>
        <fullName evidence="2">Cell division protein FtsJ</fullName>
    </submittedName>
</protein>
<dbReference type="RefSeq" id="WP_099476664.1">
    <property type="nucleotide sequence ID" value="NZ_CP016809.1"/>
</dbReference>
<accession>A0A1B2DV85</accession>
<gene>
    <name evidence="2" type="ORF">BBD41_02990</name>
</gene>
<feature type="domain" description="Cyclic-phosphate processing Receiver" evidence="1">
    <location>
        <begin position="3"/>
        <end position="86"/>
    </location>
</feature>
<organism evidence="2">
    <name type="scientific">Paenibacillus ihbetae</name>
    <dbReference type="NCBI Taxonomy" id="1870820"/>
    <lineage>
        <taxon>Bacteria</taxon>
        <taxon>Bacillati</taxon>
        <taxon>Bacillota</taxon>
        <taxon>Bacilli</taxon>
        <taxon>Bacillales</taxon>
        <taxon>Paenibacillaceae</taxon>
        <taxon>Paenibacillus</taxon>
    </lineage>
</organism>
<dbReference type="AlphaFoldDB" id="A0A1B2DV85"/>
<name>A0A1B2DV85_9BACL</name>
<dbReference type="KEGG" id="pib:BBD41_02990"/>